<comment type="caution">
    <text evidence="1">The sequence shown here is derived from an EMBL/GenBank/DDBJ whole genome shotgun (WGS) entry which is preliminary data.</text>
</comment>
<organism evidence="1 2">
    <name type="scientific">Dorea hominis</name>
    <dbReference type="NCBI Taxonomy" id="2763040"/>
    <lineage>
        <taxon>Bacteria</taxon>
        <taxon>Bacillati</taxon>
        <taxon>Bacillota</taxon>
        <taxon>Clostridia</taxon>
        <taxon>Lachnospirales</taxon>
        <taxon>Lachnospiraceae</taxon>
        <taxon>Dorea</taxon>
    </lineage>
</organism>
<evidence type="ECO:0000313" key="2">
    <source>
        <dbReference type="Proteomes" id="UP000647235"/>
    </source>
</evidence>
<sequence>MKGALGAGFTDRNIQKRKSRRCLLFLFFILILLSTGIGLTGDNTQKKAQKIVREKRRTRNMGCKVEQLNPLRKNRSPELRQAVRDYYRCIAEKTDFVETYNHLQIYIKDGEYADTYVAFVMYRMKIKQVYTELPGVGTLYITEKDGKNFQVRVKQLDRQEIDHIKLLAGQHDVKALLEKSRRQYQTALKSDALLAESVKELQKALNHS</sequence>
<reference evidence="1 2" key="1">
    <citation type="submission" date="2020-08" db="EMBL/GenBank/DDBJ databases">
        <title>Genome public.</title>
        <authorList>
            <person name="Liu C."/>
            <person name="Sun Q."/>
        </authorList>
    </citation>
    <scope>NUCLEOTIDE SEQUENCE [LARGE SCALE GENOMIC DNA]</scope>
    <source>
        <strain evidence="1 2">NSJ-36</strain>
    </source>
</reference>
<dbReference type="Proteomes" id="UP000647235">
    <property type="component" value="Unassembled WGS sequence"/>
</dbReference>
<name>A0ABR7ERG4_9FIRM</name>
<dbReference type="EMBL" id="JACOOY010000001">
    <property type="protein sequence ID" value="MBC5663920.1"/>
    <property type="molecule type" value="Genomic_DNA"/>
</dbReference>
<dbReference type="RefSeq" id="WP_118287765.1">
    <property type="nucleotide sequence ID" value="NZ_JACOOY010000001.1"/>
</dbReference>
<protein>
    <submittedName>
        <fullName evidence="1">Uncharacterized protein</fullName>
    </submittedName>
</protein>
<proteinExistence type="predicted"/>
<evidence type="ECO:0000313" key="1">
    <source>
        <dbReference type="EMBL" id="MBC5663920.1"/>
    </source>
</evidence>
<accession>A0ABR7ERG4</accession>
<keyword evidence="2" id="KW-1185">Reference proteome</keyword>
<gene>
    <name evidence="1" type="ORF">H8S07_01280</name>
</gene>